<dbReference type="KEGG" id="lbc:LACBIDRAFT_313179"/>
<gene>
    <name evidence="1" type="ORF">LACBIDRAFT_313179</name>
</gene>
<dbReference type="InParanoid" id="B0DXQ4"/>
<accession>B0DXQ4</accession>
<dbReference type="HOGENOM" id="CLU_2671494_0_0_1"/>
<name>B0DXQ4_LACBS</name>
<protein>
    <submittedName>
        <fullName evidence="1">Predicted protein</fullName>
    </submittedName>
</protein>
<evidence type="ECO:0000313" key="2">
    <source>
        <dbReference type="Proteomes" id="UP000001194"/>
    </source>
</evidence>
<keyword evidence="2" id="KW-1185">Reference proteome</keyword>
<dbReference type="GeneID" id="6084300"/>
<sequence>MKLARLEKCYRAHVQRLHATDFFGDACTYLRESASVSCCFYSLTHSPKLYDSSTETLWQAGVYWYSCRGLPIYPI</sequence>
<dbReference type="AlphaFoldDB" id="B0DXQ4"/>
<dbReference type="RefSeq" id="XP_001888665.1">
    <property type="nucleotide sequence ID" value="XM_001888630.1"/>
</dbReference>
<dbReference type="Proteomes" id="UP000001194">
    <property type="component" value="Unassembled WGS sequence"/>
</dbReference>
<reference evidence="1 2" key="1">
    <citation type="journal article" date="2008" name="Nature">
        <title>The genome of Laccaria bicolor provides insights into mycorrhizal symbiosis.</title>
        <authorList>
            <person name="Martin F."/>
            <person name="Aerts A."/>
            <person name="Ahren D."/>
            <person name="Brun A."/>
            <person name="Danchin E.G.J."/>
            <person name="Duchaussoy F."/>
            <person name="Gibon J."/>
            <person name="Kohler A."/>
            <person name="Lindquist E."/>
            <person name="Pereda V."/>
            <person name="Salamov A."/>
            <person name="Shapiro H.J."/>
            <person name="Wuyts J."/>
            <person name="Blaudez D."/>
            <person name="Buee M."/>
            <person name="Brokstein P."/>
            <person name="Canbaeck B."/>
            <person name="Cohen D."/>
            <person name="Courty P.E."/>
            <person name="Coutinho P.M."/>
            <person name="Delaruelle C."/>
            <person name="Detter J.C."/>
            <person name="Deveau A."/>
            <person name="DiFazio S."/>
            <person name="Duplessis S."/>
            <person name="Fraissinet-Tachet L."/>
            <person name="Lucic E."/>
            <person name="Frey-Klett P."/>
            <person name="Fourrey C."/>
            <person name="Feussner I."/>
            <person name="Gay G."/>
            <person name="Grimwood J."/>
            <person name="Hoegger P.J."/>
            <person name="Jain P."/>
            <person name="Kilaru S."/>
            <person name="Labbe J."/>
            <person name="Lin Y.C."/>
            <person name="Legue V."/>
            <person name="Le Tacon F."/>
            <person name="Marmeisse R."/>
            <person name="Melayah D."/>
            <person name="Montanini B."/>
            <person name="Muratet M."/>
            <person name="Nehls U."/>
            <person name="Niculita-Hirzel H."/>
            <person name="Oudot-Le Secq M.P."/>
            <person name="Peter M."/>
            <person name="Quesneville H."/>
            <person name="Rajashekar B."/>
            <person name="Reich M."/>
            <person name="Rouhier N."/>
            <person name="Schmutz J."/>
            <person name="Yin T."/>
            <person name="Chalot M."/>
            <person name="Henrissat B."/>
            <person name="Kuees U."/>
            <person name="Lucas S."/>
            <person name="Van de Peer Y."/>
            <person name="Podila G.K."/>
            <person name="Polle A."/>
            <person name="Pukkila P.J."/>
            <person name="Richardson P.M."/>
            <person name="Rouze P."/>
            <person name="Sanders I.R."/>
            <person name="Stajich J.E."/>
            <person name="Tunlid A."/>
            <person name="Tuskan G."/>
            <person name="Grigoriev I.V."/>
        </authorList>
    </citation>
    <scope>NUCLEOTIDE SEQUENCE [LARGE SCALE GENOMIC DNA]</scope>
    <source>
        <strain evidence="2">S238N-H82 / ATCC MYA-4686</strain>
    </source>
</reference>
<proteinExistence type="predicted"/>
<evidence type="ECO:0000313" key="1">
    <source>
        <dbReference type="EMBL" id="EDR00656.1"/>
    </source>
</evidence>
<dbReference type="EMBL" id="DS547147">
    <property type="protein sequence ID" value="EDR00656.1"/>
    <property type="molecule type" value="Genomic_DNA"/>
</dbReference>
<organism evidence="2">
    <name type="scientific">Laccaria bicolor (strain S238N-H82 / ATCC MYA-4686)</name>
    <name type="common">Bicoloured deceiver</name>
    <name type="synonym">Laccaria laccata var. bicolor</name>
    <dbReference type="NCBI Taxonomy" id="486041"/>
    <lineage>
        <taxon>Eukaryota</taxon>
        <taxon>Fungi</taxon>
        <taxon>Dikarya</taxon>
        <taxon>Basidiomycota</taxon>
        <taxon>Agaricomycotina</taxon>
        <taxon>Agaricomycetes</taxon>
        <taxon>Agaricomycetidae</taxon>
        <taxon>Agaricales</taxon>
        <taxon>Agaricineae</taxon>
        <taxon>Hydnangiaceae</taxon>
        <taxon>Laccaria</taxon>
    </lineage>
</organism>